<keyword evidence="3" id="KW-1185">Reference proteome</keyword>
<dbReference type="AlphaFoldDB" id="A0A290WXF6"/>
<dbReference type="Pfam" id="PF14282">
    <property type="entry name" value="FlxA"/>
    <property type="match status" value="1"/>
</dbReference>
<gene>
    <name evidence="2" type="ORF">CNX70_16260</name>
</gene>
<proteinExistence type="predicted"/>
<organism evidence="2 3">
    <name type="scientific">Janthinobacterium svalbardensis</name>
    <dbReference type="NCBI Taxonomy" id="368607"/>
    <lineage>
        <taxon>Bacteria</taxon>
        <taxon>Pseudomonadati</taxon>
        <taxon>Pseudomonadota</taxon>
        <taxon>Betaproteobacteria</taxon>
        <taxon>Burkholderiales</taxon>
        <taxon>Oxalobacteraceae</taxon>
        <taxon>Janthinobacterium</taxon>
    </lineage>
</organism>
<name>A0A290WXF6_9BURK</name>
<feature type="region of interest" description="Disordered" evidence="1">
    <location>
        <begin position="1"/>
        <end position="55"/>
    </location>
</feature>
<accession>A0A290WXF6</accession>
<evidence type="ECO:0000256" key="1">
    <source>
        <dbReference type="SAM" id="MobiDB-lite"/>
    </source>
</evidence>
<evidence type="ECO:0008006" key="4">
    <source>
        <dbReference type="Google" id="ProtNLM"/>
    </source>
</evidence>
<protein>
    <recommendedName>
        <fullName evidence="4">FlxA protein</fullName>
    </recommendedName>
</protein>
<dbReference type="EMBL" id="CP023422">
    <property type="protein sequence ID" value="ATD61543.1"/>
    <property type="molecule type" value="Genomic_DNA"/>
</dbReference>
<evidence type="ECO:0000313" key="2">
    <source>
        <dbReference type="EMBL" id="ATD61543.1"/>
    </source>
</evidence>
<dbReference type="InterPro" id="IPR025577">
    <property type="entry name" value="FlxA"/>
</dbReference>
<dbReference type="Proteomes" id="UP000218437">
    <property type="component" value="Chromosome"/>
</dbReference>
<dbReference type="RefSeq" id="WP_096235554.1">
    <property type="nucleotide sequence ID" value="NZ_CP023422.1"/>
</dbReference>
<feature type="region of interest" description="Disordered" evidence="1">
    <location>
        <begin position="76"/>
        <end position="115"/>
    </location>
</feature>
<sequence length="115" mass="11751">MVSAIGSGSAVSTAPSSGGSTSAKQIAALQEQIKGAQEQLKESQKGEQTDASKKLQKQLAQQIQLLQALIAQLQAQAAQQAQQKQDSQPASGTDTGNSAARSPTSTLGNTIDTEA</sequence>
<feature type="compositionally biased region" description="Polar residues" evidence="1">
    <location>
        <begin position="86"/>
        <end position="115"/>
    </location>
</feature>
<reference evidence="2 3" key="1">
    <citation type="submission" date="2017-09" db="EMBL/GenBank/DDBJ databases">
        <title>Complete genome sequence of Janthinobacterium svalbardensis PAMC 27463.</title>
        <authorList>
            <person name="Cho Y.-J."/>
            <person name="Cho A."/>
            <person name="Kim O.-S."/>
            <person name="Lee J.-I."/>
        </authorList>
    </citation>
    <scope>NUCLEOTIDE SEQUENCE [LARGE SCALE GENOMIC DNA]</scope>
    <source>
        <strain evidence="2 3">PAMC 27463</strain>
    </source>
</reference>
<evidence type="ECO:0000313" key="3">
    <source>
        <dbReference type="Proteomes" id="UP000218437"/>
    </source>
</evidence>
<feature type="compositionally biased region" description="Basic and acidic residues" evidence="1">
    <location>
        <begin position="39"/>
        <end position="53"/>
    </location>
</feature>
<feature type="compositionally biased region" description="Low complexity" evidence="1">
    <location>
        <begin position="1"/>
        <end position="23"/>
    </location>
</feature>
<dbReference type="KEGG" id="jsv:CNX70_16260"/>
<feature type="compositionally biased region" description="Low complexity" evidence="1">
    <location>
        <begin position="76"/>
        <end position="85"/>
    </location>
</feature>